<evidence type="ECO:0000313" key="1">
    <source>
        <dbReference type="EMBL" id="MBY5959517.1"/>
    </source>
</evidence>
<dbReference type="PANTHER" id="PTHR36848:SF2">
    <property type="entry name" value="SECRETED PROTEIN"/>
    <property type="match status" value="1"/>
</dbReference>
<dbReference type="Gene3D" id="2.60.120.260">
    <property type="entry name" value="Galactose-binding domain-like"/>
    <property type="match status" value="1"/>
</dbReference>
<organism evidence="1 2">
    <name type="scientific">Membranihabitans marinus</name>
    <dbReference type="NCBI Taxonomy" id="1227546"/>
    <lineage>
        <taxon>Bacteria</taxon>
        <taxon>Pseudomonadati</taxon>
        <taxon>Bacteroidota</taxon>
        <taxon>Saprospiria</taxon>
        <taxon>Saprospirales</taxon>
        <taxon>Saprospiraceae</taxon>
        <taxon>Membranihabitans</taxon>
    </lineage>
</organism>
<dbReference type="SUPFAM" id="SSF49785">
    <property type="entry name" value="Galactose-binding domain-like"/>
    <property type="match status" value="1"/>
</dbReference>
<gene>
    <name evidence="1" type="ORF">KUV50_15300</name>
</gene>
<dbReference type="EMBL" id="JAHVHU010000015">
    <property type="protein sequence ID" value="MBY5959517.1"/>
    <property type="molecule type" value="Genomic_DNA"/>
</dbReference>
<accession>A0A953L877</accession>
<comment type="caution">
    <text evidence="1">The sequence shown here is derived from an EMBL/GenBank/DDBJ whole genome shotgun (WGS) entry which is preliminary data.</text>
</comment>
<dbReference type="InterPro" id="IPR008979">
    <property type="entry name" value="Galactose-bd-like_sf"/>
</dbReference>
<dbReference type="Proteomes" id="UP000753961">
    <property type="component" value="Unassembled WGS sequence"/>
</dbReference>
<keyword evidence="2" id="KW-1185">Reference proteome</keyword>
<dbReference type="PANTHER" id="PTHR36848">
    <property type="entry name" value="DNA-BINDING PROTEIN (PUTATIVE SECRETED PROTEIN)-RELATED"/>
    <property type="match status" value="1"/>
</dbReference>
<evidence type="ECO:0000313" key="2">
    <source>
        <dbReference type="Proteomes" id="UP000753961"/>
    </source>
</evidence>
<name>A0A953L877_9BACT</name>
<reference evidence="1" key="1">
    <citation type="submission" date="2021-06" db="EMBL/GenBank/DDBJ databases">
        <title>44 bacteria genomes isolated from Dapeng, Shenzhen.</title>
        <authorList>
            <person name="Zheng W."/>
            <person name="Yu S."/>
            <person name="Huang Y."/>
        </authorList>
    </citation>
    <scope>NUCLEOTIDE SEQUENCE</scope>
    <source>
        <strain evidence="1">DP5N28-2</strain>
    </source>
</reference>
<protein>
    <recommendedName>
        <fullName evidence="3">Alpha-L-rhamnosidase</fullName>
    </recommendedName>
</protein>
<evidence type="ECO:0008006" key="3">
    <source>
        <dbReference type="Google" id="ProtNLM"/>
    </source>
</evidence>
<dbReference type="RefSeq" id="WP_222581054.1">
    <property type="nucleotide sequence ID" value="NZ_JAHVHU010000015.1"/>
</dbReference>
<proteinExistence type="predicted"/>
<dbReference type="InterPro" id="IPR053161">
    <property type="entry name" value="Ulvan_degrading_GH"/>
</dbReference>
<sequence>MDRRKFLINSTLTTSGLVISGSFPHLKAQRHQSDLAGKDELYQIFNNPDIKYRPFVRWWWLGNKIQKKEIARELRVLKAAGIGGVEINPIAFPGTNQYSRKTEDLGIPTIEWLSDEWLEMLDFAFKEAASLDMTCDLIVGTGFPFGAEFVEPEDRSQVVVIAVKKFEGPVNTEYSLFDLYKEADPRITNEYTGRTMEMLSVKLVPDPLTNMDEVIDLSDQIESGVIKVKTSKGNYALYALVRVDGFERVIVGAPGGMGPVVNHFDKKAVGNFLNTISDRVNEKIGGFPSNFRSFFVDSMELEGANWKSDMLEEFKKRRGYDIFPYLPFILFKIGRMGNNIDPEYIADIKPELDEKLARMRYDWALTNAEVFRENFIATYSKWCTDNNVKSRAQSYGRGYFLVEGSFDIDIPEAETWIKRTEQYEIGDDIPEAEFKKIPWDLGRGYTMINKYLSSGAHLKGKRLVSSEELTHTREVFNEAFEIFKIAGDKSTITGVTHPVFHGFNYSPLDVPFPGWIIWGGAFSERMSSWPYFKHYTDYRSRLSALLLQGDMYADIALLAPTSDMWAELGAQNEPFPTHVMPDYQPLVWESIHQNGGACDYVSERIIRDADIVNGSLKYGDRTYQSIFLIEVESIIPEAAEKLYHFVSQGGRVFCIEKEPNGAPGWKDHEQRDQKVQSWVEKMKKHPNNFILIRRPQENFCDWFGEVQKKYELSPSVRIKDPKTYITQVRYQMSDGEVFFFTNASNSHNYTLEATFPEHITKGKQAWLWDATNGERYKLRLNGNSLTLPLGYADSAIIVFNNDTEGAYWEPLPIEGGARAKVINGVWDVELQHYSGKLEFTKMDALKDLKDVPQYTHFAGTVKYSNTFQVKDKNDVNYLNLGDVHGISTVAVNGKDLGVQWFGNRVYPLKDHIQEGENTVEIWVVTEMANYLKSLKDNNVVQRWNRNPLKSLGLKGPVQVY</sequence>
<dbReference type="Pfam" id="PF17132">
    <property type="entry name" value="Glyco_hydro_106"/>
    <property type="match status" value="2"/>
</dbReference>
<dbReference type="AlphaFoldDB" id="A0A953L877"/>
<dbReference type="NCBIfam" id="NF045579">
    <property type="entry name" value="rhamnoside_JR"/>
    <property type="match status" value="1"/>
</dbReference>